<name>A0A5A7NY68_STRAF</name>
<sequence>MIPKTSTFISVQAARESGISRARDEFPVIRDLNLGHVARSRIIEISGSKSRRASIGIELVHDPGVLLVDEPTSGLDSSSALHVISLLQSADTAKTVVLTIHQPSSRIFDLLDNLILVLNGLAVHHGLLDLFESRLRLAGLIIPRPCLARV</sequence>
<comment type="caution">
    <text evidence="6">The sequence shown here is derived from an EMBL/GenBank/DDBJ whole genome shotgun (WGS) entry which is preliminary data.</text>
</comment>
<dbReference type="InterPro" id="IPR027417">
    <property type="entry name" value="P-loop_NTPase"/>
</dbReference>
<dbReference type="EMBL" id="BKCP01000114">
    <property type="protein sequence ID" value="GER25459.1"/>
    <property type="molecule type" value="Genomic_DNA"/>
</dbReference>
<evidence type="ECO:0000256" key="1">
    <source>
        <dbReference type="ARBA" id="ARBA00004141"/>
    </source>
</evidence>
<keyword evidence="5" id="KW-0472">Membrane</keyword>
<keyword evidence="3" id="KW-0812">Transmembrane</keyword>
<dbReference type="Gene3D" id="3.40.50.300">
    <property type="entry name" value="P-loop containing nucleotide triphosphate hydrolases"/>
    <property type="match status" value="1"/>
</dbReference>
<evidence type="ECO:0000256" key="5">
    <source>
        <dbReference type="ARBA" id="ARBA00023136"/>
    </source>
</evidence>
<dbReference type="PANTHER" id="PTHR48041:SF100">
    <property type="entry name" value="ABC TRANSPORTER-LIKE"/>
    <property type="match status" value="1"/>
</dbReference>
<gene>
    <name evidence="6" type="ORF">STAS_01044</name>
</gene>
<dbReference type="PANTHER" id="PTHR48041">
    <property type="entry name" value="ABC TRANSPORTER G FAMILY MEMBER 28"/>
    <property type="match status" value="1"/>
</dbReference>
<evidence type="ECO:0000256" key="4">
    <source>
        <dbReference type="ARBA" id="ARBA00022989"/>
    </source>
</evidence>
<organism evidence="6 7">
    <name type="scientific">Striga asiatica</name>
    <name type="common">Asiatic witchweed</name>
    <name type="synonym">Buchnera asiatica</name>
    <dbReference type="NCBI Taxonomy" id="4170"/>
    <lineage>
        <taxon>Eukaryota</taxon>
        <taxon>Viridiplantae</taxon>
        <taxon>Streptophyta</taxon>
        <taxon>Embryophyta</taxon>
        <taxon>Tracheophyta</taxon>
        <taxon>Spermatophyta</taxon>
        <taxon>Magnoliopsida</taxon>
        <taxon>eudicotyledons</taxon>
        <taxon>Gunneridae</taxon>
        <taxon>Pentapetalae</taxon>
        <taxon>asterids</taxon>
        <taxon>lamiids</taxon>
        <taxon>Lamiales</taxon>
        <taxon>Orobanchaceae</taxon>
        <taxon>Buchnereae</taxon>
        <taxon>Striga</taxon>
    </lineage>
</organism>
<proteinExistence type="predicted"/>
<comment type="subcellular location">
    <subcellularLocation>
        <location evidence="1">Membrane</location>
        <topology evidence="1">Multi-pass membrane protein</topology>
    </subcellularLocation>
</comment>
<dbReference type="AlphaFoldDB" id="A0A5A7NY68"/>
<evidence type="ECO:0000256" key="3">
    <source>
        <dbReference type="ARBA" id="ARBA00022692"/>
    </source>
</evidence>
<dbReference type="Proteomes" id="UP000325081">
    <property type="component" value="Unassembled WGS sequence"/>
</dbReference>
<accession>A0A5A7NY68</accession>
<evidence type="ECO:0000313" key="6">
    <source>
        <dbReference type="EMBL" id="GER25459.1"/>
    </source>
</evidence>
<dbReference type="GO" id="GO:0042626">
    <property type="term" value="F:ATPase-coupled transmembrane transporter activity"/>
    <property type="evidence" value="ECO:0007669"/>
    <property type="project" value="TreeGrafter"/>
</dbReference>
<evidence type="ECO:0000256" key="2">
    <source>
        <dbReference type="ARBA" id="ARBA00022448"/>
    </source>
</evidence>
<keyword evidence="4" id="KW-1133">Transmembrane helix</keyword>
<keyword evidence="7" id="KW-1185">Reference proteome</keyword>
<dbReference type="SUPFAM" id="SSF52540">
    <property type="entry name" value="P-loop containing nucleoside triphosphate hydrolases"/>
    <property type="match status" value="1"/>
</dbReference>
<reference evidence="7" key="1">
    <citation type="journal article" date="2019" name="Curr. Biol.">
        <title>Genome Sequence of Striga asiatica Provides Insight into the Evolution of Plant Parasitism.</title>
        <authorList>
            <person name="Yoshida S."/>
            <person name="Kim S."/>
            <person name="Wafula E.K."/>
            <person name="Tanskanen J."/>
            <person name="Kim Y.M."/>
            <person name="Honaas L."/>
            <person name="Yang Z."/>
            <person name="Spallek T."/>
            <person name="Conn C.E."/>
            <person name="Ichihashi Y."/>
            <person name="Cheong K."/>
            <person name="Cui S."/>
            <person name="Der J.P."/>
            <person name="Gundlach H."/>
            <person name="Jiao Y."/>
            <person name="Hori C."/>
            <person name="Ishida J.K."/>
            <person name="Kasahara H."/>
            <person name="Kiba T."/>
            <person name="Kim M.S."/>
            <person name="Koo N."/>
            <person name="Laohavisit A."/>
            <person name="Lee Y.H."/>
            <person name="Lumba S."/>
            <person name="McCourt P."/>
            <person name="Mortimer J.C."/>
            <person name="Mutuku J.M."/>
            <person name="Nomura T."/>
            <person name="Sasaki-Sekimoto Y."/>
            <person name="Seto Y."/>
            <person name="Wang Y."/>
            <person name="Wakatake T."/>
            <person name="Sakakibara H."/>
            <person name="Demura T."/>
            <person name="Yamaguchi S."/>
            <person name="Yoneyama K."/>
            <person name="Manabe R.I."/>
            <person name="Nelson D.C."/>
            <person name="Schulman A.H."/>
            <person name="Timko M.P."/>
            <person name="dePamphilis C.W."/>
            <person name="Choi D."/>
            <person name="Shirasu K."/>
        </authorList>
    </citation>
    <scope>NUCLEOTIDE SEQUENCE [LARGE SCALE GENOMIC DNA]</scope>
    <source>
        <strain evidence="7">cv. UVA1</strain>
    </source>
</reference>
<dbReference type="OrthoDB" id="66620at2759"/>
<dbReference type="GO" id="GO:0016020">
    <property type="term" value="C:membrane"/>
    <property type="evidence" value="ECO:0007669"/>
    <property type="project" value="UniProtKB-SubCell"/>
</dbReference>
<evidence type="ECO:0000313" key="7">
    <source>
        <dbReference type="Proteomes" id="UP000325081"/>
    </source>
</evidence>
<dbReference type="InterPro" id="IPR050352">
    <property type="entry name" value="ABCG_transporters"/>
</dbReference>
<protein>
    <submittedName>
        <fullName evidence="6">ABC transporter G family member 2</fullName>
    </submittedName>
</protein>
<keyword evidence="2" id="KW-0813">Transport</keyword>